<keyword evidence="2" id="KW-0904">Protein phosphatase</keyword>
<dbReference type="InterPro" id="IPR035010">
    <property type="entry name" value="PHS1"/>
</dbReference>
<feature type="domain" description="Tyrosine-protein phosphatase" evidence="4">
    <location>
        <begin position="1033"/>
        <end position="1178"/>
    </location>
</feature>
<dbReference type="InterPro" id="IPR016130">
    <property type="entry name" value="Tyr_Pase_AS"/>
</dbReference>
<reference evidence="6 7" key="1">
    <citation type="submission" date="2018-09" db="EMBL/GenBank/DDBJ databases">
        <title>A high-quality reference genome of wild soybean provides a powerful tool to mine soybean genomes.</title>
        <authorList>
            <person name="Xie M."/>
            <person name="Chung C.Y.L."/>
            <person name="Li M.-W."/>
            <person name="Wong F.-L."/>
            <person name="Chan T.-F."/>
            <person name="Lam H.-M."/>
        </authorList>
    </citation>
    <scope>NUCLEOTIDE SEQUENCE [LARGE SCALE GENOMIC DNA]</scope>
    <source>
        <strain evidence="7">cv. W05</strain>
        <tissue evidence="6">Hypocotyl of etiolated seedlings</tissue>
    </source>
</reference>
<feature type="compositionally biased region" description="Polar residues" evidence="3">
    <location>
        <begin position="907"/>
        <end position="917"/>
    </location>
</feature>
<dbReference type="InterPro" id="IPR015275">
    <property type="entry name" value="Actin-fragmin_kin_cat_dom"/>
</dbReference>
<dbReference type="GO" id="GO:0004721">
    <property type="term" value="F:phosphoprotein phosphatase activity"/>
    <property type="evidence" value="ECO:0007669"/>
    <property type="project" value="UniProtKB-KW"/>
</dbReference>
<dbReference type="PANTHER" id="PTHR47100">
    <property type="entry name" value="DUAL SPECIFICITY PROTEIN PHOSPHATASE PHS1"/>
    <property type="match status" value="1"/>
</dbReference>
<evidence type="ECO:0000259" key="4">
    <source>
        <dbReference type="PROSITE" id="PS50054"/>
    </source>
</evidence>
<evidence type="ECO:0000256" key="1">
    <source>
        <dbReference type="ARBA" id="ARBA00022801"/>
    </source>
</evidence>
<dbReference type="EMBL" id="QZWG01000006">
    <property type="protein sequence ID" value="RZC07884.1"/>
    <property type="molecule type" value="Genomic_DNA"/>
</dbReference>
<dbReference type="InterPro" id="IPR011009">
    <property type="entry name" value="Kinase-like_dom_sf"/>
</dbReference>
<gene>
    <name evidence="6" type="ORF">D0Y65_014893</name>
</gene>
<evidence type="ECO:0000256" key="3">
    <source>
        <dbReference type="SAM" id="MobiDB-lite"/>
    </source>
</evidence>
<dbReference type="CDD" id="cd14498">
    <property type="entry name" value="DSP"/>
    <property type="match status" value="1"/>
</dbReference>
<dbReference type="PROSITE" id="PS50054">
    <property type="entry name" value="TYR_PHOSPHATASE_DUAL"/>
    <property type="match status" value="1"/>
</dbReference>
<dbReference type="InterPro" id="IPR043502">
    <property type="entry name" value="DNA/RNA_pol_sf"/>
</dbReference>
<dbReference type="InterPro" id="IPR036940">
    <property type="entry name" value="PI3/4_kinase_cat_sf"/>
</dbReference>
<evidence type="ECO:0000313" key="7">
    <source>
        <dbReference type="Proteomes" id="UP000289340"/>
    </source>
</evidence>
<protein>
    <submittedName>
        <fullName evidence="6">Dual specificity protein phosphatase PHS1 isoform A</fullName>
    </submittedName>
</protein>
<dbReference type="CDD" id="cd09272">
    <property type="entry name" value="RNase_HI_RT_Ty1"/>
    <property type="match status" value="1"/>
</dbReference>
<dbReference type="PROSITE" id="PS00383">
    <property type="entry name" value="TYR_PHOSPHATASE_1"/>
    <property type="match status" value="1"/>
</dbReference>
<evidence type="ECO:0000259" key="5">
    <source>
        <dbReference type="PROSITE" id="PS50056"/>
    </source>
</evidence>
<organism evidence="6 7">
    <name type="scientific">Glycine soja</name>
    <name type="common">Wild soybean</name>
    <dbReference type="NCBI Taxonomy" id="3848"/>
    <lineage>
        <taxon>Eukaryota</taxon>
        <taxon>Viridiplantae</taxon>
        <taxon>Streptophyta</taxon>
        <taxon>Embryophyta</taxon>
        <taxon>Tracheophyta</taxon>
        <taxon>Spermatophyta</taxon>
        <taxon>Magnoliopsida</taxon>
        <taxon>eudicotyledons</taxon>
        <taxon>Gunneridae</taxon>
        <taxon>Pentapetalae</taxon>
        <taxon>rosids</taxon>
        <taxon>fabids</taxon>
        <taxon>Fabales</taxon>
        <taxon>Fabaceae</taxon>
        <taxon>Papilionoideae</taxon>
        <taxon>50 kb inversion clade</taxon>
        <taxon>NPAAA clade</taxon>
        <taxon>indigoferoid/millettioid clade</taxon>
        <taxon>Phaseoleae</taxon>
        <taxon>Glycine</taxon>
        <taxon>Glycine subgen. Soja</taxon>
    </lineage>
</organism>
<dbReference type="SUPFAM" id="SSF52799">
    <property type="entry name" value="(Phosphotyrosine protein) phosphatases II"/>
    <property type="match status" value="1"/>
</dbReference>
<feature type="compositionally biased region" description="Polar residues" evidence="3">
    <location>
        <begin position="13"/>
        <end position="25"/>
    </location>
</feature>
<feature type="compositionally biased region" description="Low complexity" evidence="3">
    <location>
        <begin position="84"/>
        <end position="99"/>
    </location>
</feature>
<keyword evidence="7" id="KW-1185">Reference proteome</keyword>
<feature type="region of interest" description="Disordered" evidence="3">
    <location>
        <begin position="1"/>
        <end position="42"/>
    </location>
</feature>
<dbReference type="GO" id="GO:0043622">
    <property type="term" value="P:cortical microtubule organization"/>
    <property type="evidence" value="ECO:0007669"/>
    <property type="project" value="InterPro"/>
</dbReference>
<name>A0A445KAP7_GLYSO</name>
<feature type="domain" description="Tyrosine specific protein phosphatases" evidence="5">
    <location>
        <begin position="1102"/>
        <end position="1154"/>
    </location>
</feature>
<evidence type="ECO:0000256" key="2">
    <source>
        <dbReference type="ARBA" id="ARBA00022912"/>
    </source>
</evidence>
<comment type="caution">
    <text evidence="6">The sequence shown here is derived from an EMBL/GenBank/DDBJ whole genome shotgun (WGS) entry which is preliminary data.</text>
</comment>
<dbReference type="InterPro" id="IPR029021">
    <property type="entry name" value="Prot-tyrosine_phosphatase-like"/>
</dbReference>
<evidence type="ECO:0000313" key="6">
    <source>
        <dbReference type="EMBL" id="RZC07884.1"/>
    </source>
</evidence>
<dbReference type="SUPFAM" id="SSF56112">
    <property type="entry name" value="Protein kinase-like (PK-like)"/>
    <property type="match status" value="2"/>
</dbReference>
<dbReference type="InterPro" id="IPR000387">
    <property type="entry name" value="Tyr_Pase_dom"/>
</dbReference>
<keyword evidence="1" id="KW-0378">Hydrolase</keyword>
<feature type="compositionally biased region" description="Polar residues" evidence="3">
    <location>
        <begin position="876"/>
        <end position="888"/>
    </location>
</feature>
<dbReference type="SUPFAM" id="SSF56672">
    <property type="entry name" value="DNA/RNA polymerases"/>
    <property type="match status" value="1"/>
</dbReference>
<dbReference type="SMART" id="SM00195">
    <property type="entry name" value="DSPc"/>
    <property type="match status" value="1"/>
</dbReference>
<dbReference type="Pfam" id="PF09192">
    <property type="entry name" value="Act-Frag_cataly"/>
    <property type="match status" value="2"/>
</dbReference>
<dbReference type="GO" id="GO:0009737">
    <property type="term" value="P:response to abscisic acid"/>
    <property type="evidence" value="ECO:0007669"/>
    <property type="project" value="InterPro"/>
</dbReference>
<feature type="compositionally biased region" description="Basic and acidic residues" evidence="3">
    <location>
        <begin position="889"/>
        <end position="901"/>
    </location>
</feature>
<dbReference type="Pfam" id="PF14223">
    <property type="entry name" value="Retrotran_gag_2"/>
    <property type="match status" value="1"/>
</dbReference>
<dbReference type="PROSITE" id="PS50056">
    <property type="entry name" value="TYR_PHOSPHATASE_2"/>
    <property type="match status" value="1"/>
</dbReference>
<feature type="region of interest" description="Disordered" evidence="3">
    <location>
        <begin position="79"/>
        <end position="107"/>
    </location>
</feature>
<dbReference type="Gene3D" id="3.90.190.10">
    <property type="entry name" value="Protein tyrosine phosphatase superfamily"/>
    <property type="match status" value="1"/>
</dbReference>
<dbReference type="FunFam" id="3.90.190.10:FF:000148">
    <property type="entry name" value="Dual specificity protein phosphatase PHS1"/>
    <property type="match status" value="1"/>
</dbReference>
<dbReference type="PANTHER" id="PTHR47100:SF5">
    <property type="entry name" value="DUAL SPECIFICITY PROTEIN PHOSPHATASE PHS1"/>
    <property type="match status" value="1"/>
</dbReference>
<dbReference type="Gene3D" id="1.10.1070.11">
    <property type="entry name" value="Phosphatidylinositol 3-/4-kinase, catalytic domain"/>
    <property type="match status" value="1"/>
</dbReference>
<sequence>MTKDKEQLKQDPTAITTSSQNQNQAQEFQGKGEVEKEEEAEAPLTLSVTSKVLNMLGDITAGPASMFAQWLQLVRKRTSNSRTSGFPHRSSSMPSSPGESIEDAKNDQQTEFSLWERLGKAEMLDIESSSFSWDRLSSLHHTEHTSSNEHSEDEINRALEVTVNSGGVVFFAFFNGFGNDDASPKEAAAVIKISSSRMATQSERLGYEFAKQLGVQTPQARVIHNTSLEWTQIKEATEKARDVASSAGDEVGEMTCTVSTELNATANFFGLTFSEFDMITIPCPMSTEKYDVLLVRLNGKNYSAWAFQFQIFVTGKDLWGHVDGSSPVPDKDTAKVEHAKWTVKDAQGMAWILGSVDPNIVLNLRPYKTAATMWNYLKKVYVYADLPSEGLSSVQTVHETTKRDQFLMKLRSDFEDLVQLAGLPNASPVDTPMEVNVKYRRDEGELLDDPTHYRKLVGSLIYLTITRLNISFVVHTVSKFMQSPRHLHLLAVKQIIRYLLGTPKHGLFFPADSSVQLQAYSDADWAGCPDTRKSTIGWCMFLGNAPISWKCKKQDLVSKSSTEAEYRAMSVTCSEIIWLRGLLIELGFSQAQPTPLHADNTSAMQIAANPVYYEWTKHIEGINLRGDVNGIKCHSKFYVHSSPLLESTTAFESQELAERTSAALDRIMLLDLVIRNEDRLPCRQLRWRGNSANLLLAEKIISGTDTAGETPDSAMNSYGQRANRALQKEKSFKSQTSLESMLTNFIVAIDSGVPRRPPVGKRTDDQVSYPKLVELLLNSSEFSSNLLHDITGGRLGFPHEDTNTITDVHHTTDVTSVVHVFRSGFRAALRDLQGFHIFLLTLHQKLDNLLRSFMNAIGKISSGESEKEDAVVPGSASPTVFGSCPSPSSKERLSNDIHQDCSDSESQRTAPRASSSSGKRDCCDSASSVSREGWHGKHSKGSADSLRALRLTTKLRDLHKLAKVDSESHKEFEHWNEMLKNDAVKLCLEHNFNTGFFEGCENNTVVDAYELKVRLEHILERIACISEAANTEKPSAVTNSLFIGGALAARSTYTLQRLGITHILCLCTNEIGQSDSQFPDLFMYTNFSVCDTEDSNISSIFEEACDFIDYVEQAGRSILVHCFEGKSRSATLVLAYLMLRKKFTLLEAWSALKRVHRRSQPNDGFAKILLELDLKLHGKVSMEWQQRKPMMKVCPICGKNAGLSSSSLKLHLQKSLKRLSSGSVDSAMTMEIQKALTTLKISRGGSVSPKPRKSHSTIEA</sequence>
<dbReference type="Proteomes" id="UP000289340">
    <property type="component" value="Chromosome 6"/>
</dbReference>
<dbReference type="InterPro" id="IPR000340">
    <property type="entry name" value="Dual-sp_phosphatase_cat-dom"/>
</dbReference>
<dbReference type="InterPro" id="IPR020422">
    <property type="entry name" value="TYR_PHOSPHATASE_DUAL_dom"/>
</dbReference>
<feature type="region of interest" description="Disordered" evidence="3">
    <location>
        <begin position="864"/>
        <end position="941"/>
    </location>
</feature>
<dbReference type="AlphaFoldDB" id="A0A445KAP7"/>
<accession>A0A445KAP7</accession>
<dbReference type="Pfam" id="PF00782">
    <property type="entry name" value="DSPc"/>
    <property type="match status" value="1"/>
</dbReference>
<proteinExistence type="predicted"/>